<feature type="transmembrane region" description="Helical" evidence="1">
    <location>
        <begin position="6"/>
        <end position="29"/>
    </location>
</feature>
<dbReference type="EMBL" id="KM580067">
    <property type="protein sequence ID" value="AIU56049.1"/>
    <property type="molecule type" value="Genomic_DNA"/>
</dbReference>
<dbReference type="AlphaFoldDB" id="A0A0U1XJ05"/>
<protein>
    <submittedName>
        <fullName evidence="2">ATP synthase F0 subunit 8</fullName>
    </submittedName>
</protein>
<dbReference type="RefSeq" id="YP_009108140.1">
    <property type="nucleotide sequence ID" value="NC_025635.1"/>
</dbReference>
<gene>
    <name evidence="2" type="primary">atp8</name>
</gene>
<dbReference type="CTD" id="4509"/>
<dbReference type="GeneID" id="22162941"/>
<sequence length="37" mass="4461">MAQFSPIYWVVVCLGVWFIFMVVMSVIWWSGKRPYSF</sequence>
<reference evidence="2" key="1">
    <citation type="journal article" date="2014" name="Mitochondrial DNA">
        <title>The complete mitochondrial DNA of the Pacific Geoduck clam (Panopea generosa).</title>
        <authorList>
            <person name="Bisbal-Pardo C.I."/>
            <person name="Del Rio-Portilla M.A."/>
            <person name="Rocha-Olivares A."/>
        </authorList>
    </citation>
    <scope>NUCLEOTIDE SEQUENCE</scope>
</reference>
<evidence type="ECO:0000256" key="1">
    <source>
        <dbReference type="SAM" id="Phobius"/>
    </source>
</evidence>
<name>A0A0U1XJ05_9BIVA</name>
<proteinExistence type="predicted"/>
<geneLocation type="mitochondrion" evidence="2"/>
<accession>A0A0U1XJ05</accession>
<keyword evidence="2" id="KW-0496">Mitochondrion</keyword>
<keyword evidence="1" id="KW-1133">Transmembrane helix</keyword>
<evidence type="ECO:0000313" key="2">
    <source>
        <dbReference type="EMBL" id="AIU56049.1"/>
    </source>
</evidence>
<keyword evidence="1" id="KW-0472">Membrane</keyword>
<keyword evidence="1" id="KW-0812">Transmembrane</keyword>
<organism evidence="2">
    <name type="scientific">Panopea generosa</name>
    <dbReference type="NCBI Taxonomy" id="1049056"/>
    <lineage>
        <taxon>Eukaryota</taxon>
        <taxon>Metazoa</taxon>
        <taxon>Spiralia</taxon>
        <taxon>Lophotrochozoa</taxon>
        <taxon>Mollusca</taxon>
        <taxon>Bivalvia</taxon>
        <taxon>Autobranchia</taxon>
        <taxon>Heteroconchia</taxon>
        <taxon>Euheterodonta</taxon>
        <taxon>Imparidentia</taxon>
        <taxon>Adapedonta</taxon>
        <taxon>Hiatelloidea</taxon>
        <taxon>Hiatellidae</taxon>
        <taxon>Panopea</taxon>
    </lineage>
</organism>